<dbReference type="WBParaSite" id="maker-PairedContig_2686-snap-gene-5.15-mRNA-1">
    <property type="protein sequence ID" value="maker-PairedContig_2686-snap-gene-5.15-mRNA-1"/>
    <property type="gene ID" value="maker-PairedContig_2686-snap-gene-5.15"/>
</dbReference>
<feature type="region of interest" description="Disordered" evidence="1">
    <location>
        <begin position="403"/>
        <end position="437"/>
    </location>
</feature>
<evidence type="ECO:0000313" key="3">
    <source>
        <dbReference type="WBParaSite" id="maker-PairedContig_2686-snap-gene-5.15-mRNA-1"/>
    </source>
</evidence>
<feature type="compositionally biased region" description="Low complexity" evidence="1">
    <location>
        <begin position="420"/>
        <end position="429"/>
    </location>
</feature>
<dbReference type="AlphaFoldDB" id="A0A1I8EKH1"/>
<reference evidence="2" key="2">
    <citation type="journal article" date="2016" name="Mol. Ecol.">
        <title>Population genomics of the filarial nematode parasite Wuchereria bancrofti from mosquitoes.</title>
        <authorList>
            <person name="Small S.T."/>
            <person name="Reimer L.J."/>
            <person name="Tisch D.J."/>
            <person name="King C.L."/>
            <person name="Christensen B.M."/>
            <person name="Siba P.M."/>
            <person name="Kazura J.W."/>
            <person name="Serre D."/>
            <person name="Zimmerman P.A."/>
        </authorList>
    </citation>
    <scope>NUCLEOTIDE SEQUENCE</scope>
    <source>
        <strain evidence="2">pt0022</strain>
    </source>
</reference>
<accession>A0A1I8EKH1</accession>
<dbReference type="WBParaSite" id="mrna-Wban_07053">
    <property type="protein sequence ID" value="mrna-Wban_07053"/>
    <property type="gene ID" value="Wban_07053"/>
</dbReference>
<reference evidence="2" key="1">
    <citation type="submission" date="2015-03" db="EMBL/GenBank/DDBJ databases">
        <title>Wuchereria bancrofti Genome Sequencing Papua New Guinea Strain.</title>
        <authorList>
            <person name="Small S.T."/>
            <person name="Serre D."/>
            <person name="Zimmerman P.A."/>
        </authorList>
    </citation>
    <scope>NUCLEOTIDE SEQUENCE [LARGE SCALE GENOMIC DNA]</scope>
    <source>
        <strain evidence="2">pt0022</strain>
    </source>
</reference>
<dbReference type="Proteomes" id="UP000093561">
    <property type="component" value="Unassembled WGS sequence"/>
</dbReference>
<organism evidence="3">
    <name type="scientific">Wuchereria bancrofti</name>
    <dbReference type="NCBI Taxonomy" id="6293"/>
    <lineage>
        <taxon>Eukaryota</taxon>
        <taxon>Metazoa</taxon>
        <taxon>Ecdysozoa</taxon>
        <taxon>Nematoda</taxon>
        <taxon>Chromadorea</taxon>
        <taxon>Rhabditida</taxon>
        <taxon>Spirurina</taxon>
        <taxon>Spiruromorpha</taxon>
        <taxon>Filarioidea</taxon>
        <taxon>Onchocercidae</taxon>
        <taxon>Wuchereria</taxon>
    </lineage>
</organism>
<protein>
    <submittedName>
        <fullName evidence="3 4">Uncharacterized protein</fullName>
    </submittedName>
</protein>
<sequence length="437" mass="48812">MDDNLADYRRFCANRLKRLERCKKTKSFCNLDDEIPYPLASSGSDLMLRESGIFASHGGNMTFSRCSENTVLSSVKSETIPFCLGTNTFCSGSKTPPMTNSPHFGSTGAFSINVTSSTTEANPTKNLSVANSYRKVTSDFVQTNNNDHLPPPAYLSPYSSLTITLSTVSSQSSILSTKKPESVTKTTITGVNNSTDCSDSSRRAQRNFELLREKMISLMENDVRLLQQLLALGDSIQELKSKSQADRCSRLSLNSLEEEIDDDEEWWSSNKTKTFNNSISAVTNLYVDDEPKENQNKQYFSRKNSVLRIPIPPRSSNRMSTNEKLHHRLSQLSQRCQQLHHQEHQQQHQHELVENSSQTDDNVISRRDLLPLIAVTCPSSCQTQSFPLHVPSATIKQTFDTTDTRISNGSIDSGIRDESYSSSSAGSLSPFLKDEKC</sequence>
<reference evidence="3" key="3">
    <citation type="submission" date="2016-11" db="UniProtKB">
        <authorList>
            <consortium name="WormBaseParasite"/>
        </authorList>
    </citation>
    <scope>IDENTIFICATION</scope>
    <source>
        <strain evidence="3 4">pt0022</strain>
    </source>
</reference>
<evidence type="ECO:0000313" key="4">
    <source>
        <dbReference type="WBParaSite" id="mrna-Wban_07053"/>
    </source>
</evidence>
<name>A0A1I8EKH1_WUCBA</name>
<proteinExistence type="predicted"/>
<evidence type="ECO:0000313" key="2">
    <source>
        <dbReference type="Proteomes" id="UP000093561"/>
    </source>
</evidence>
<evidence type="ECO:0000256" key="1">
    <source>
        <dbReference type="SAM" id="MobiDB-lite"/>
    </source>
</evidence>